<dbReference type="InterPro" id="IPR035441">
    <property type="entry name" value="TFIIS/LEDGF_dom_sf"/>
</dbReference>
<name>A0A4Z2BQ32_9TELE</name>
<feature type="compositionally biased region" description="Basic and acidic residues" evidence="9">
    <location>
        <begin position="1076"/>
        <end position="1115"/>
    </location>
</feature>
<feature type="domain" description="PWWP" evidence="10">
    <location>
        <begin position="11"/>
        <end position="64"/>
    </location>
</feature>
<feature type="compositionally biased region" description="Basic residues" evidence="9">
    <location>
        <begin position="345"/>
        <end position="355"/>
    </location>
</feature>
<feature type="compositionally biased region" description="Basic and acidic residues" evidence="9">
    <location>
        <begin position="577"/>
        <end position="603"/>
    </location>
</feature>
<feature type="region of interest" description="Disordered" evidence="9">
    <location>
        <begin position="1742"/>
        <end position="1801"/>
    </location>
</feature>
<evidence type="ECO:0000313" key="12">
    <source>
        <dbReference type="Proteomes" id="UP000516260"/>
    </source>
</evidence>
<feature type="compositionally biased region" description="Basic and acidic residues" evidence="9">
    <location>
        <begin position="323"/>
        <end position="334"/>
    </location>
</feature>
<keyword evidence="12" id="KW-1185">Reference proteome</keyword>
<comment type="caution">
    <text evidence="11">The sequence shown here is derived from an EMBL/GenBank/DDBJ whole genome shotgun (WGS) entry which is preliminary data.</text>
</comment>
<feature type="compositionally biased region" description="Basic and acidic residues" evidence="9">
    <location>
        <begin position="396"/>
        <end position="409"/>
    </location>
</feature>
<protein>
    <recommendedName>
        <fullName evidence="4">Tetratricopeptide repeat protein 39B</fullName>
    </recommendedName>
</protein>
<gene>
    <name evidence="11" type="ORF">fugu_002103</name>
</gene>
<dbReference type="SMART" id="SM00293">
    <property type="entry name" value="PWWP"/>
    <property type="match status" value="1"/>
</dbReference>
<evidence type="ECO:0000256" key="4">
    <source>
        <dbReference type="ARBA" id="ARBA00015483"/>
    </source>
</evidence>
<feature type="compositionally biased region" description="Basic and acidic residues" evidence="9">
    <location>
        <begin position="455"/>
        <end position="499"/>
    </location>
</feature>
<proteinExistence type="inferred from homology"/>
<keyword evidence="7" id="KW-0175">Coiled coil</keyword>
<feature type="compositionally biased region" description="Basic residues" evidence="9">
    <location>
        <begin position="806"/>
        <end position="815"/>
    </location>
</feature>
<feature type="compositionally biased region" description="Low complexity" evidence="9">
    <location>
        <begin position="131"/>
        <end position="150"/>
    </location>
</feature>
<feature type="compositionally biased region" description="Basic and acidic residues" evidence="9">
    <location>
        <begin position="631"/>
        <end position="798"/>
    </location>
</feature>
<feature type="compositionally biased region" description="Basic and acidic residues" evidence="9">
    <location>
        <begin position="914"/>
        <end position="938"/>
    </location>
</feature>
<dbReference type="Gene3D" id="1.25.40.10">
    <property type="entry name" value="Tetratricopeptide repeat domain"/>
    <property type="match status" value="1"/>
</dbReference>
<evidence type="ECO:0000256" key="1">
    <source>
        <dbReference type="ARBA" id="ARBA00004123"/>
    </source>
</evidence>
<comment type="subcellular location">
    <subcellularLocation>
        <location evidence="1">Nucleus</location>
    </subcellularLocation>
</comment>
<evidence type="ECO:0000256" key="3">
    <source>
        <dbReference type="ARBA" id="ARBA00006400"/>
    </source>
</evidence>
<feature type="compositionally biased region" description="Basic and acidic residues" evidence="9">
    <location>
        <begin position="816"/>
        <end position="880"/>
    </location>
</feature>
<feature type="compositionally biased region" description="Basic and acidic residues" evidence="9">
    <location>
        <begin position="433"/>
        <end position="446"/>
    </location>
</feature>
<evidence type="ECO:0000256" key="8">
    <source>
        <dbReference type="ARBA" id="ARBA00023098"/>
    </source>
</evidence>
<dbReference type="Pfam" id="PF11467">
    <property type="entry name" value="LEDGF"/>
    <property type="match status" value="1"/>
</dbReference>
<dbReference type="Gene3D" id="1.20.930.10">
    <property type="entry name" value="Conserved domain common to transcription factors TFIIS, elongin A, CRSP70"/>
    <property type="match status" value="1"/>
</dbReference>
<dbReference type="SUPFAM" id="SSF140576">
    <property type="entry name" value="HIV integrase-binding domain"/>
    <property type="match status" value="1"/>
</dbReference>
<evidence type="ECO:0000313" key="11">
    <source>
        <dbReference type="EMBL" id="TNM93927.1"/>
    </source>
</evidence>
<feature type="compositionally biased region" description="Low complexity" evidence="9">
    <location>
        <begin position="213"/>
        <end position="222"/>
    </location>
</feature>
<dbReference type="Pfam" id="PF00855">
    <property type="entry name" value="PWWP"/>
    <property type="match status" value="1"/>
</dbReference>
<sequence length="1801" mass="200630">MPRKPEDKLQAGDLVFAKMKGFPYWPARVCKSETGYKKRVPVFFFGTHQIGHLPPHNIVPYMGNKGKYGGGTFFKGFAEGMWEIQNTPGVGSKLKVPAKSKSAAKAASAQPTSVLKVAKREKVPVDAGTPAQAGSPSVVGGGAAVSSGHAVKVDPEAPVNTRRRKTPAVGRRAARQNPADLMDGKVTQRKKKKWAKASATVGADPKAAFADQTPATEAPAAAARRKKLGSTGDAATVDPRPAPERAETEEAGAPAGARSRVTTVDAEPQKKEPSSATGTSPPSTQLKVERQSELPNDCEKLKVKEVSDRETEEKTSGGLKRKREAEDREKEVQRSESQSGDTTARKQKKNLKKAKKGGEKEGAKGGGMKTRRAEKAKETETRRETRLGKKVRKGWGGKEGRRDEEKKETMGNGTKRKREEDKRGGNTGSKKGIRAEEKGKKSRETPANEESSSTEEGKKGGKMMEKKKEGEGQSMAEEKEQEPVEEERQHHLAARRESLLRSLQGLLKAGGSQKTGDATKKKVEMKKTQGQKSHIRIFLSKLVQDDSGINQPTEGAEGTGERPREEESCSQGDESSEEGKKETVSELRKQRDEKEKEKEERKIIGKIVKAGRGTRVQVKTMIGGAVVPEEDEKKGSKDGRTDDPKKSAGKTEEKKKGEDRKVETAAESERSGRTKAAADERKDKKAKEEKKDEQSKAEEKKVLKEKKHQSVKERTNMAREKGERTKELDKRMLSKQEEKRERNQKTEEMGTVKKSAERRDEKEKEEKKRLDEGAEVEHRRRRDGSEGKRDKMAEKGGEKMSSGGKGLKRQKRRGRKSDGSERGGEEKQEGNAAPEERTQTGGEESKPQKKSPEGTEGKETEKEPNRKDGGQDEKEEREEQGNLLQEAEERRERKRGSAENEDKRNRKPQAGGGVEDKPAAGGERPEATGERSGEESQQKKKASKKRVGGAEGHGEEEEGRRKSGEVTPTDSTLHRIHGDIRISLKTDKPDIDKCLTALDQLGLVYVTSKHVQRHSELVVTLRKLRSYRASRSVMEKASMLYNRFKHAYLLGEGEELVSATFLRSLLEEKEEEEEQRAERHQERLQAVEGGRVQERSDGGHEDQEVAVKDEARSQADRCPGGQNRKWSPGKNAALRRGIQQEVGVKKQQRRVRACACVKGWNRVFPERSSRGADMAHVDNGAAAAAVDEDEVEEPRADNQIGPECCCCLGPNGQNVTVATHRGCSLAGSKTAIQETQCALNLVLNNKFSEALKLLKPWWKESMYHALGYSSILVMQAAMTFEHRDIQAAMATIKQALLTCQRFRKKTTVVASLSSLINKQSNLQEEEMHAEVCYAECLLQKATLTFVQDENMISFIKGGIKVRTSYQIYKDCQNLLNITQDLADQSGSFRQFEGGVKLGIGSFNLMLSLLPQRILRLLEFIGFSGNRGFGLSQLRDGASSQSLRSIICALTLLFYHTYVSLILGTGEGNLEEAEALLEPYRHKYPKGSIVLFYTARIATLQGNFQKALLKFQECISSQQEWRQIHHMCYWELMWTHSYQQDWVQAFRYADLLCQESRWSKAIYVYQKAAILSMMSEEEQKKTGEDVVDLFRQVEGLKQRLAGKSIPTEKFAVRKSRRYQGAAVVPLVVPALEMMYVWNGFTVVGKRADYTEALLVTIETAEERLRNHPNPSDFHPDDSCLLQMLKGLCLKHLDRLFQAELERQIRFDHYLVPFTLYELALLYHQQGDSAKAAAHIHNAKISCRDPLGSPAGTPKDLLPEPQRSPAGPPKISCRTPKDLLPDPLTLEQHQSPPGRHSTAAVVG</sequence>
<accession>A0A4Z2BQ32</accession>
<feature type="region of interest" description="Disordered" evidence="9">
    <location>
        <begin position="1072"/>
        <end position="1132"/>
    </location>
</feature>
<feature type="compositionally biased region" description="Basic and acidic residues" evidence="9">
    <location>
        <begin position="887"/>
        <end position="904"/>
    </location>
</feature>
<dbReference type="InterPro" id="IPR036218">
    <property type="entry name" value="HIVI-bd_sf"/>
</dbReference>
<dbReference type="CDD" id="cd05834">
    <property type="entry name" value="PWWP_HRP"/>
    <property type="match status" value="1"/>
</dbReference>
<dbReference type="EMBL" id="SWLE01000012">
    <property type="protein sequence ID" value="TNM93927.1"/>
    <property type="molecule type" value="Genomic_DNA"/>
</dbReference>
<organism evidence="11 12">
    <name type="scientific">Takifugu bimaculatus</name>
    <dbReference type="NCBI Taxonomy" id="433685"/>
    <lineage>
        <taxon>Eukaryota</taxon>
        <taxon>Metazoa</taxon>
        <taxon>Chordata</taxon>
        <taxon>Craniata</taxon>
        <taxon>Vertebrata</taxon>
        <taxon>Euteleostomi</taxon>
        <taxon>Actinopterygii</taxon>
        <taxon>Neopterygii</taxon>
        <taxon>Teleostei</taxon>
        <taxon>Neoteleostei</taxon>
        <taxon>Acanthomorphata</taxon>
        <taxon>Eupercaria</taxon>
        <taxon>Tetraodontiformes</taxon>
        <taxon>Tetradontoidea</taxon>
        <taxon>Tetraodontidae</taxon>
        <taxon>Takifugu</taxon>
    </lineage>
</organism>
<evidence type="ECO:0000259" key="10">
    <source>
        <dbReference type="PROSITE" id="PS50812"/>
    </source>
</evidence>
<dbReference type="Pfam" id="PF10300">
    <property type="entry name" value="Iml2-TPR_39"/>
    <property type="match status" value="1"/>
</dbReference>
<dbReference type="InterPro" id="IPR011990">
    <property type="entry name" value="TPR-like_helical_dom_sf"/>
</dbReference>
<evidence type="ECO:0000256" key="2">
    <source>
        <dbReference type="ARBA" id="ARBA00005309"/>
    </source>
</evidence>
<evidence type="ECO:0000256" key="5">
    <source>
        <dbReference type="ARBA" id="ARBA00022737"/>
    </source>
</evidence>
<reference evidence="11 12" key="1">
    <citation type="submission" date="2019-04" db="EMBL/GenBank/DDBJ databases">
        <title>The sequence and de novo assembly of Takifugu bimaculatus genome using PacBio and Hi-C technologies.</title>
        <authorList>
            <person name="Xu P."/>
            <person name="Liu B."/>
            <person name="Zhou Z."/>
        </authorList>
    </citation>
    <scope>NUCLEOTIDE SEQUENCE [LARGE SCALE GENOMIC DNA]</scope>
    <source>
        <strain evidence="11">TB-2018</strain>
        <tissue evidence="11">Muscle</tissue>
    </source>
</reference>
<comment type="similarity">
    <text evidence="3">Belongs to the TTC39 family.</text>
</comment>
<dbReference type="Proteomes" id="UP000516260">
    <property type="component" value="Chromosome 2"/>
</dbReference>
<evidence type="ECO:0000256" key="7">
    <source>
        <dbReference type="ARBA" id="ARBA00023054"/>
    </source>
</evidence>
<feature type="compositionally biased region" description="Low complexity" evidence="9">
    <location>
        <begin position="274"/>
        <end position="284"/>
    </location>
</feature>
<keyword evidence="5" id="KW-0677">Repeat</keyword>
<evidence type="ECO:0000256" key="6">
    <source>
        <dbReference type="ARBA" id="ARBA00022803"/>
    </source>
</evidence>
<dbReference type="InterPro" id="IPR019412">
    <property type="entry name" value="IML2/TPR_39"/>
</dbReference>
<dbReference type="Gene3D" id="2.30.30.140">
    <property type="match status" value="1"/>
</dbReference>
<keyword evidence="6" id="KW-0802">TPR repeat</keyword>
<feature type="compositionally biased region" description="Basic and acidic residues" evidence="9">
    <location>
        <begin position="287"/>
        <end position="315"/>
    </location>
</feature>
<dbReference type="SUPFAM" id="SSF48452">
    <property type="entry name" value="TPR-like"/>
    <property type="match status" value="1"/>
</dbReference>
<dbReference type="SUPFAM" id="SSF63748">
    <property type="entry name" value="Tudor/PWWP/MBT"/>
    <property type="match status" value="1"/>
</dbReference>
<feature type="compositionally biased region" description="Basic and acidic residues" evidence="9">
    <location>
        <begin position="371"/>
        <end position="387"/>
    </location>
</feature>
<keyword evidence="8" id="KW-0443">Lipid metabolism</keyword>
<feature type="compositionally biased region" description="Basic and acidic residues" evidence="9">
    <location>
        <begin position="517"/>
        <end position="527"/>
    </location>
</feature>
<dbReference type="PANTHER" id="PTHR31859">
    <property type="entry name" value="TETRATRICOPEPTIDE REPEAT PROTEIN 39 FAMILY MEMBER"/>
    <property type="match status" value="1"/>
</dbReference>
<dbReference type="GO" id="GO:0006629">
    <property type="term" value="P:lipid metabolic process"/>
    <property type="evidence" value="ECO:0007669"/>
    <property type="project" value="UniProtKB-KW"/>
</dbReference>
<dbReference type="InterPro" id="IPR000313">
    <property type="entry name" value="PWWP_dom"/>
</dbReference>
<evidence type="ECO:0000256" key="9">
    <source>
        <dbReference type="SAM" id="MobiDB-lite"/>
    </source>
</evidence>
<dbReference type="InterPro" id="IPR021567">
    <property type="entry name" value="LEDGF_IBD"/>
</dbReference>
<dbReference type="PROSITE" id="PS50812">
    <property type="entry name" value="PWWP"/>
    <property type="match status" value="1"/>
</dbReference>
<feature type="region of interest" description="Disordered" evidence="9">
    <location>
        <begin position="125"/>
        <end position="974"/>
    </location>
</feature>
<comment type="similarity">
    <text evidence="2">Belongs to the HDGF family.</text>
</comment>
<dbReference type="GO" id="GO:0005634">
    <property type="term" value="C:nucleus"/>
    <property type="evidence" value="ECO:0007669"/>
    <property type="project" value="UniProtKB-SubCell"/>
</dbReference>
<dbReference type="PANTHER" id="PTHR31859:SF4">
    <property type="entry name" value="TETRATRICOPEPTIDE REPEAT PROTEIN 39B"/>
    <property type="match status" value="1"/>
</dbReference>